<feature type="domain" description="VOC" evidence="1">
    <location>
        <begin position="13"/>
        <end position="142"/>
    </location>
</feature>
<dbReference type="AlphaFoldDB" id="A0A1Y6B868"/>
<dbReference type="InterPro" id="IPR037523">
    <property type="entry name" value="VOC_core"/>
</dbReference>
<sequence>MSDEVFGAPPKTGWARLVCELVVGDVETSLHFWTALLGFAVAYRRPEEGFVYLERPEGAQIMLCRRNGRWETAALERPHGRGVMFQLYVDSLAPVAEALAAAGWPLYAGPREVWRRHGDREGGAREIFVLDPDGYLVMVAESLGERPLTDGSG</sequence>
<dbReference type="PROSITE" id="PS51819">
    <property type="entry name" value="VOC"/>
    <property type="match status" value="1"/>
</dbReference>
<gene>
    <name evidence="2" type="ORF">SAMN05428998_102123</name>
</gene>
<accession>A0A1Y6B868</accession>
<dbReference type="RefSeq" id="WP_085121200.1">
    <property type="nucleotide sequence ID" value="NZ_FWZX01000002.1"/>
</dbReference>
<dbReference type="Proteomes" id="UP000192917">
    <property type="component" value="Unassembled WGS sequence"/>
</dbReference>
<keyword evidence="2" id="KW-0560">Oxidoreductase</keyword>
<evidence type="ECO:0000259" key="1">
    <source>
        <dbReference type="PROSITE" id="PS51819"/>
    </source>
</evidence>
<dbReference type="GO" id="GO:0051213">
    <property type="term" value="F:dioxygenase activity"/>
    <property type="evidence" value="ECO:0007669"/>
    <property type="project" value="UniProtKB-KW"/>
</dbReference>
<reference evidence="2 3" key="1">
    <citation type="submission" date="2017-04" db="EMBL/GenBank/DDBJ databases">
        <authorList>
            <person name="Afonso C.L."/>
            <person name="Miller P.J."/>
            <person name="Scott M.A."/>
            <person name="Spackman E."/>
            <person name="Goraichik I."/>
            <person name="Dimitrov K.M."/>
            <person name="Suarez D.L."/>
            <person name="Swayne D.E."/>
        </authorList>
    </citation>
    <scope>NUCLEOTIDE SEQUENCE [LARGE SCALE GENOMIC DNA]</scope>
    <source>
        <strain evidence="2 3">USBA 355</strain>
    </source>
</reference>
<proteinExistence type="predicted"/>
<dbReference type="SUPFAM" id="SSF54593">
    <property type="entry name" value="Glyoxalase/Bleomycin resistance protein/Dihydroxybiphenyl dioxygenase"/>
    <property type="match status" value="1"/>
</dbReference>
<name>A0A1Y6B868_9PROT</name>
<dbReference type="InterPro" id="IPR004360">
    <property type="entry name" value="Glyas_Fos-R_dOase_dom"/>
</dbReference>
<dbReference type="Gene3D" id="3.10.180.10">
    <property type="entry name" value="2,3-Dihydroxybiphenyl 1,2-Dioxygenase, domain 1"/>
    <property type="match status" value="1"/>
</dbReference>
<dbReference type="EMBL" id="FWZX01000002">
    <property type="protein sequence ID" value="SME97926.1"/>
    <property type="molecule type" value="Genomic_DNA"/>
</dbReference>
<protein>
    <submittedName>
        <fullName evidence="2">Catechol 2,3-dioxygenase</fullName>
    </submittedName>
</protein>
<dbReference type="Pfam" id="PF00903">
    <property type="entry name" value="Glyoxalase"/>
    <property type="match status" value="1"/>
</dbReference>
<keyword evidence="3" id="KW-1185">Reference proteome</keyword>
<organism evidence="2 3">
    <name type="scientific">Tistlia consotensis USBA 355</name>
    <dbReference type="NCBI Taxonomy" id="560819"/>
    <lineage>
        <taxon>Bacteria</taxon>
        <taxon>Pseudomonadati</taxon>
        <taxon>Pseudomonadota</taxon>
        <taxon>Alphaproteobacteria</taxon>
        <taxon>Rhodospirillales</taxon>
        <taxon>Rhodovibrionaceae</taxon>
        <taxon>Tistlia</taxon>
    </lineage>
</organism>
<evidence type="ECO:0000313" key="3">
    <source>
        <dbReference type="Proteomes" id="UP000192917"/>
    </source>
</evidence>
<keyword evidence="2" id="KW-0223">Dioxygenase</keyword>
<dbReference type="STRING" id="560819.SAMN05428998_102123"/>
<evidence type="ECO:0000313" key="2">
    <source>
        <dbReference type="EMBL" id="SME97926.1"/>
    </source>
</evidence>
<dbReference type="InterPro" id="IPR029068">
    <property type="entry name" value="Glyas_Bleomycin-R_OHBP_Dase"/>
</dbReference>